<sequence>MIRMDSQNTGTDPGSEWVLLSPDQCAKLARQVKDVILQKELQRLAQRTVDQWKVELFEQTLDK</sequence>
<dbReference type="Proteomes" id="UP001145114">
    <property type="component" value="Unassembled WGS sequence"/>
</dbReference>
<proteinExistence type="predicted"/>
<feature type="non-terminal residue" evidence="1">
    <location>
        <position position="63"/>
    </location>
</feature>
<comment type="caution">
    <text evidence="1">The sequence shown here is derived from an EMBL/GenBank/DDBJ whole genome shotgun (WGS) entry which is preliminary data.</text>
</comment>
<evidence type="ECO:0000313" key="2">
    <source>
        <dbReference type="Proteomes" id="UP001145114"/>
    </source>
</evidence>
<protein>
    <submittedName>
        <fullName evidence="1">Uncharacterized protein</fullName>
    </submittedName>
</protein>
<evidence type="ECO:0000313" key="1">
    <source>
        <dbReference type="EMBL" id="KAJ1670015.1"/>
    </source>
</evidence>
<dbReference type="EMBL" id="JAMZIH010009517">
    <property type="protein sequence ID" value="KAJ1670015.1"/>
    <property type="molecule type" value="Genomic_DNA"/>
</dbReference>
<keyword evidence="2" id="KW-1185">Reference proteome</keyword>
<name>A0ACC1H6L5_9FUNG</name>
<gene>
    <name evidence="1" type="ORF">EV182_008468</name>
</gene>
<organism evidence="1 2">
    <name type="scientific">Spiromyces aspiralis</name>
    <dbReference type="NCBI Taxonomy" id="68401"/>
    <lineage>
        <taxon>Eukaryota</taxon>
        <taxon>Fungi</taxon>
        <taxon>Fungi incertae sedis</taxon>
        <taxon>Zoopagomycota</taxon>
        <taxon>Kickxellomycotina</taxon>
        <taxon>Kickxellomycetes</taxon>
        <taxon>Kickxellales</taxon>
        <taxon>Kickxellaceae</taxon>
        <taxon>Spiromyces</taxon>
    </lineage>
</organism>
<accession>A0ACC1H6L5</accession>
<reference evidence="1" key="1">
    <citation type="submission" date="2022-06" db="EMBL/GenBank/DDBJ databases">
        <title>Phylogenomic reconstructions and comparative analyses of Kickxellomycotina fungi.</title>
        <authorList>
            <person name="Reynolds N.K."/>
            <person name="Stajich J.E."/>
            <person name="Barry K."/>
            <person name="Grigoriev I.V."/>
            <person name="Crous P."/>
            <person name="Smith M.E."/>
        </authorList>
    </citation>
    <scope>NUCLEOTIDE SEQUENCE</scope>
    <source>
        <strain evidence="1">RSA 2271</strain>
    </source>
</reference>